<dbReference type="Proteomes" id="UP000186176">
    <property type="component" value="Unassembled WGS sequence"/>
</dbReference>
<gene>
    <name evidence="1" type="ORF">cubi_02250</name>
</gene>
<protein>
    <submittedName>
        <fullName evidence="1">Uncharacterized protein</fullName>
    </submittedName>
</protein>
<dbReference type="GeneID" id="39979041"/>
<evidence type="ECO:0000313" key="1">
    <source>
        <dbReference type="EMBL" id="OII73019.1"/>
    </source>
</evidence>
<dbReference type="EMBL" id="LRBP01000017">
    <property type="protein sequence ID" value="OII73019.1"/>
    <property type="molecule type" value="Genomic_DNA"/>
</dbReference>
<comment type="caution">
    <text evidence="1">The sequence shown here is derived from an EMBL/GenBank/DDBJ whole genome shotgun (WGS) entry which is preliminary data.</text>
</comment>
<reference evidence="1 2" key="1">
    <citation type="submission" date="2016-10" db="EMBL/GenBank/DDBJ databases">
        <title>Reductive evolution of mitochondrial metabolism and differential evolution of invasion-related proteins in Cryptosporidium.</title>
        <authorList>
            <person name="Liu S."/>
            <person name="Roellig D.M."/>
            <person name="Guo Y."/>
            <person name="Li N."/>
            <person name="Frace M.A."/>
            <person name="Tang K."/>
            <person name="Zhang L."/>
            <person name="Feng Y."/>
            <person name="Xiao L."/>
        </authorList>
    </citation>
    <scope>NUCLEOTIDE SEQUENCE [LARGE SCALE GENOMIC DNA]</scope>
    <source>
        <strain evidence="1">39726</strain>
    </source>
</reference>
<dbReference type="RefSeq" id="XP_028874383.1">
    <property type="nucleotide sequence ID" value="XM_029019262.1"/>
</dbReference>
<dbReference type="OrthoDB" id="339236at2759"/>
<name>A0A1J4MHT5_9CRYT</name>
<accession>A0A1J4MHT5</accession>
<organism evidence="1 2">
    <name type="scientific">Cryptosporidium ubiquitum</name>
    <dbReference type="NCBI Taxonomy" id="857276"/>
    <lineage>
        <taxon>Eukaryota</taxon>
        <taxon>Sar</taxon>
        <taxon>Alveolata</taxon>
        <taxon>Apicomplexa</taxon>
        <taxon>Conoidasida</taxon>
        <taxon>Coccidia</taxon>
        <taxon>Eucoccidiorida</taxon>
        <taxon>Eimeriorina</taxon>
        <taxon>Cryptosporidiidae</taxon>
        <taxon>Cryptosporidium</taxon>
    </lineage>
</organism>
<keyword evidence="2" id="KW-1185">Reference proteome</keyword>
<dbReference type="AlphaFoldDB" id="A0A1J4MHT5"/>
<proteinExistence type="predicted"/>
<evidence type="ECO:0000313" key="2">
    <source>
        <dbReference type="Proteomes" id="UP000186176"/>
    </source>
</evidence>
<sequence length="156" mass="18271">MKRRPGIKLETPNDIDSNTWDELCVSLYPSWCKQSRGIILAKKNHETLEWDVKTSLHPNVDKFIFEEIQDFFDQNNEDNKKQLNIDLWGKQFNMRNTEPDVKASEVIWLVDSLNSFGLAITLVEDLSAIFFYEVKNEGEIDKDKILSFVKLIVRMT</sequence>
<dbReference type="VEuPathDB" id="CryptoDB:cubi_02250"/>